<dbReference type="SUPFAM" id="SSF53163">
    <property type="entry name" value="HybD-like"/>
    <property type="match status" value="1"/>
</dbReference>
<dbReference type="Pfam" id="PF06866">
    <property type="entry name" value="DUF1256"/>
    <property type="match status" value="1"/>
</dbReference>
<proteinExistence type="predicted"/>
<protein>
    <submittedName>
        <fullName evidence="1">Putative sporulation protein YyaC</fullName>
    </submittedName>
</protein>
<dbReference type="Gene3D" id="3.40.50.1450">
    <property type="entry name" value="HybD-like"/>
    <property type="match status" value="1"/>
</dbReference>
<dbReference type="AlphaFoldDB" id="A0A1M6M233"/>
<dbReference type="RefSeq" id="WP_072887466.1">
    <property type="nucleotide sequence ID" value="NZ_FRAE01000013.1"/>
</dbReference>
<dbReference type="NCBIfam" id="TIGR02841">
    <property type="entry name" value="spore_YyaC"/>
    <property type="match status" value="1"/>
</dbReference>
<gene>
    <name evidence="1" type="ORF">SAMN02744037_00793</name>
</gene>
<dbReference type="InterPro" id="IPR009665">
    <property type="entry name" value="YyaC"/>
</dbReference>
<accession>A0A1M6M233</accession>
<reference evidence="2" key="1">
    <citation type="submission" date="2016-11" db="EMBL/GenBank/DDBJ databases">
        <authorList>
            <person name="Varghese N."/>
            <person name="Submissions S."/>
        </authorList>
    </citation>
    <scope>NUCLEOTIDE SEQUENCE [LARGE SCALE GENOMIC DNA]</scope>
    <source>
        <strain evidence="2">DSM 15518</strain>
    </source>
</reference>
<dbReference type="InterPro" id="IPR023430">
    <property type="entry name" value="Pept_HybD-like_dom_sf"/>
</dbReference>
<dbReference type="OrthoDB" id="9815953at2"/>
<dbReference type="STRING" id="1123349.SAMN02744037_00793"/>
<organism evidence="1 2">
    <name type="scientific">Tepidibacter formicigenes DSM 15518</name>
    <dbReference type="NCBI Taxonomy" id="1123349"/>
    <lineage>
        <taxon>Bacteria</taxon>
        <taxon>Bacillati</taxon>
        <taxon>Bacillota</taxon>
        <taxon>Clostridia</taxon>
        <taxon>Peptostreptococcales</taxon>
        <taxon>Peptostreptococcaceae</taxon>
        <taxon>Tepidibacter</taxon>
    </lineage>
</organism>
<evidence type="ECO:0000313" key="2">
    <source>
        <dbReference type="Proteomes" id="UP000242497"/>
    </source>
</evidence>
<keyword evidence="2" id="KW-1185">Reference proteome</keyword>
<dbReference type="Proteomes" id="UP000242497">
    <property type="component" value="Unassembled WGS sequence"/>
</dbReference>
<evidence type="ECO:0000313" key="1">
    <source>
        <dbReference type="EMBL" id="SHJ77515.1"/>
    </source>
</evidence>
<dbReference type="EMBL" id="FRAE01000013">
    <property type="protein sequence ID" value="SHJ77515.1"/>
    <property type="molecule type" value="Genomic_DNA"/>
</dbReference>
<name>A0A1M6M233_9FIRM</name>
<sequence length="204" mass="23070">MNEVNINNNNSSVYFGQILEKYISEHYTSNYEEIIILCIGTDRCTGDSLGPLTGHKLERRIKGYSNVYLHGTLDEPVHAKNLEETIKLINNSYKKPFIIAIDACLGDINRVGCIKVSNGPLKPGAGVNKNLPPIGDINILGIVNLAGFMEFMILQNTRLQVVMKMADDISRGIEYALWKTIKDIKSKEYINEEYREADIRYLKI</sequence>